<dbReference type="AlphaFoldDB" id="A0A239L3G2"/>
<name>A0A239L3G2_EKHLU</name>
<sequence length="263" mass="29905">MRYKLLLSVILYLILTACENEQDIYDEITSDLILSVAETYPNNEITRPTLTLKIETEELYPCINYQIVTQKSVTSDELKIQILGTEIGDLCLTAIGPATTTFELDEGIRKIVLFNNIMEGEHLISISESSVTIDNSISSFSSFTYSSYHRYPENSFAFLCGTLEEDSIVCKEFEQILLNNLSLEEFSFPSIGKKPYPDNSSGYWFNAPAKYYEYKNADDLTKAGELLNTYYSSELSNKEGLGLSIIGWNNTYFRNDQRLDDSN</sequence>
<dbReference type="Proteomes" id="UP000198393">
    <property type="component" value="Unassembled WGS sequence"/>
</dbReference>
<evidence type="ECO:0000313" key="1">
    <source>
        <dbReference type="EMBL" id="SNT25116.1"/>
    </source>
</evidence>
<evidence type="ECO:0000313" key="2">
    <source>
        <dbReference type="Proteomes" id="UP000198393"/>
    </source>
</evidence>
<proteinExistence type="predicted"/>
<dbReference type="OrthoDB" id="978468at2"/>
<dbReference type="EMBL" id="FZPD01000005">
    <property type="protein sequence ID" value="SNT25116.1"/>
    <property type="molecule type" value="Genomic_DNA"/>
</dbReference>
<dbReference type="RefSeq" id="WP_089357651.1">
    <property type="nucleotide sequence ID" value="NZ_FZPD01000005.1"/>
</dbReference>
<keyword evidence="2" id="KW-1185">Reference proteome</keyword>
<reference evidence="1 2" key="1">
    <citation type="submission" date="2017-06" db="EMBL/GenBank/DDBJ databases">
        <authorList>
            <person name="Kim H.J."/>
            <person name="Triplett B.A."/>
        </authorList>
    </citation>
    <scope>NUCLEOTIDE SEQUENCE [LARGE SCALE GENOMIC DNA]</scope>
    <source>
        <strain evidence="1 2">DSM 19307</strain>
    </source>
</reference>
<protein>
    <submittedName>
        <fullName evidence="1">Uncharacterized protein</fullName>
    </submittedName>
</protein>
<accession>A0A239L3G2</accession>
<dbReference type="PROSITE" id="PS51257">
    <property type="entry name" value="PROKAR_LIPOPROTEIN"/>
    <property type="match status" value="1"/>
</dbReference>
<organism evidence="1 2">
    <name type="scientific">Ekhidna lutea</name>
    <dbReference type="NCBI Taxonomy" id="447679"/>
    <lineage>
        <taxon>Bacteria</taxon>
        <taxon>Pseudomonadati</taxon>
        <taxon>Bacteroidota</taxon>
        <taxon>Cytophagia</taxon>
        <taxon>Cytophagales</taxon>
        <taxon>Reichenbachiellaceae</taxon>
        <taxon>Ekhidna</taxon>
    </lineage>
</organism>
<gene>
    <name evidence="1" type="ORF">SAMN05421640_2955</name>
</gene>